<dbReference type="PANTHER" id="PTHR11757:SF19">
    <property type="entry name" value="PROLYL ENDOPEPTIDASE-LIKE"/>
    <property type="match status" value="1"/>
</dbReference>
<dbReference type="InterPro" id="IPR051543">
    <property type="entry name" value="Serine_Peptidase_S9A"/>
</dbReference>
<sequence>MTDADSPATVPSAQTPSGAAVGTKSETGTSTATTPASAPVAKKVPFERTHHGHTFIDDYEWMRQKESPEVIAHLEAENAWTSAQTAHLEGLRDSIFTEIKTRIKETDMSVPNRRGNYWYFSRTKAGLDYGISVRIPISGPDDWTPPEVGEEPLPGEEVVFDSNIAAAGQEFFSLGSFSLSDDGSRLLYGVDTTGDERYTLRLRDLAAGDDLADTIEGTFAGASLDPSGRFVFYTTVDDAWRPEKVWRHVVGTDSSDDVCIFHEPDERFFVGSGFSRSGRMMFVVTGSKTTTGYWGVSVDDLEAEPQEIWPRVDGVEYTVEHAVIGGEDRFLITHNRNRADFELVDVPAADPTAPGRDVIVTEAAGGSGELRNGELRSGETHNGELRVDDLRIEDVDAFADFIVLSYRRGGFARVGIIRLGDASSPFGPLQELPFDRETGTLSLGGNPEFAQTSVRLHFTSMSTPAVLYSHSVADGTDTVLKRQPVLGSVDLDAYSETLLWAKAGDGTDIPISVVFRKDLHQSDEHDGHGGHGDPASPEGAADGVGAAEANGSAASAKPLLLYGYGSYEASMDPYFSVSRLSLLDRGVVFAIAHVRGGGEMGRYWYDQGKTTAKKNTFTDFIDVARHLIDTGWTSPDRLVASGGSAGGLLMGAIANMAPELFAGISADVPFVDALTSILMPELPLTVIEWEEWGDPLHDPEVYEYMRSYSPYENVTEAAYPQILAVTSLNDTRVLYVEPAKWVARLREVGANALLKTEMVAGHGGASGRYDAWKEIAFEYAWILDVLGRSDVETEA</sequence>
<evidence type="ECO:0000256" key="1">
    <source>
        <dbReference type="ARBA" id="ARBA00005228"/>
    </source>
</evidence>
<dbReference type="SUPFAM" id="SSF53474">
    <property type="entry name" value="alpha/beta-Hydrolases"/>
    <property type="match status" value="1"/>
</dbReference>
<reference evidence="8 9" key="1">
    <citation type="submission" date="2017-03" db="EMBL/GenBank/DDBJ databases">
        <authorList>
            <person name="Afonso C.L."/>
            <person name="Miller P.J."/>
            <person name="Scott M.A."/>
            <person name="Spackman E."/>
            <person name="Goraichik I."/>
            <person name="Dimitrov K.M."/>
            <person name="Suarez D.L."/>
            <person name="Swayne D.E."/>
        </authorList>
    </citation>
    <scope>NUCLEOTIDE SEQUENCE [LARGE SCALE GENOMIC DNA]</scope>
    <source>
        <strain evidence="8 9">ATCC 9172</strain>
    </source>
</reference>
<dbReference type="Pfam" id="PF02897">
    <property type="entry name" value="Peptidase_S9_N"/>
    <property type="match status" value="1"/>
</dbReference>
<feature type="compositionally biased region" description="Basic and acidic residues" evidence="5">
    <location>
        <begin position="522"/>
        <end position="531"/>
    </location>
</feature>
<dbReference type="Pfam" id="PF00326">
    <property type="entry name" value="Peptidase_S9"/>
    <property type="match status" value="1"/>
</dbReference>
<dbReference type="AlphaFoldDB" id="A0A2H1JCE1"/>
<gene>
    <name evidence="8" type="ORF">BLIN9172_01999</name>
</gene>
<feature type="region of interest" description="Disordered" evidence="5">
    <location>
        <begin position="1"/>
        <end position="46"/>
    </location>
</feature>
<organism evidence="8 9">
    <name type="scientific">Brevibacterium linens ATCC 9172</name>
    <dbReference type="NCBI Taxonomy" id="1255617"/>
    <lineage>
        <taxon>Bacteria</taxon>
        <taxon>Bacillati</taxon>
        <taxon>Actinomycetota</taxon>
        <taxon>Actinomycetes</taxon>
        <taxon>Micrococcales</taxon>
        <taxon>Brevibacteriaceae</taxon>
        <taxon>Brevibacterium</taxon>
    </lineage>
</organism>
<dbReference type="Gene3D" id="3.40.50.1820">
    <property type="entry name" value="alpha/beta hydrolase"/>
    <property type="match status" value="1"/>
</dbReference>
<dbReference type="GO" id="GO:0004252">
    <property type="term" value="F:serine-type endopeptidase activity"/>
    <property type="evidence" value="ECO:0007669"/>
    <property type="project" value="UniProtKB-EC"/>
</dbReference>
<name>A0A2H1JCE1_BRELN</name>
<dbReference type="Gene3D" id="2.130.10.120">
    <property type="entry name" value="Prolyl oligopeptidase, N-terminal domain"/>
    <property type="match status" value="1"/>
</dbReference>
<dbReference type="EMBL" id="FXYY01000011">
    <property type="protein sequence ID" value="SMX85150.1"/>
    <property type="molecule type" value="Genomic_DNA"/>
</dbReference>
<dbReference type="EC" id="3.4.21.83" evidence="8"/>
<feature type="region of interest" description="Disordered" evidence="5">
    <location>
        <begin position="522"/>
        <end position="547"/>
    </location>
</feature>
<keyword evidence="2" id="KW-0645">Protease</keyword>
<keyword evidence="3 8" id="KW-0378">Hydrolase</keyword>
<evidence type="ECO:0000256" key="2">
    <source>
        <dbReference type="ARBA" id="ARBA00022670"/>
    </source>
</evidence>
<evidence type="ECO:0000256" key="4">
    <source>
        <dbReference type="ARBA" id="ARBA00022825"/>
    </source>
</evidence>
<comment type="similarity">
    <text evidence="1">Belongs to the peptidase S9A family.</text>
</comment>
<evidence type="ECO:0000259" key="6">
    <source>
        <dbReference type="Pfam" id="PF00326"/>
    </source>
</evidence>
<evidence type="ECO:0000259" key="7">
    <source>
        <dbReference type="Pfam" id="PF02897"/>
    </source>
</evidence>
<proteinExistence type="inferred from homology"/>
<feature type="domain" description="Peptidase S9A N-terminal" evidence="7">
    <location>
        <begin position="40"/>
        <end position="482"/>
    </location>
</feature>
<dbReference type="InterPro" id="IPR029058">
    <property type="entry name" value="AB_hydrolase_fold"/>
</dbReference>
<dbReference type="PRINTS" id="PR00862">
    <property type="entry name" value="PROLIGOPTASE"/>
</dbReference>
<evidence type="ECO:0000256" key="5">
    <source>
        <dbReference type="SAM" id="MobiDB-lite"/>
    </source>
</evidence>
<evidence type="ECO:0000256" key="3">
    <source>
        <dbReference type="ARBA" id="ARBA00022801"/>
    </source>
</evidence>
<keyword evidence="4" id="KW-0720">Serine protease</keyword>
<dbReference type="SUPFAM" id="SSF50993">
    <property type="entry name" value="Peptidase/esterase 'gauge' domain"/>
    <property type="match status" value="1"/>
</dbReference>
<dbReference type="GO" id="GO:0006508">
    <property type="term" value="P:proteolysis"/>
    <property type="evidence" value="ECO:0007669"/>
    <property type="project" value="UniProtKB-KW"/>
</dbReference>
<dbReference type="InterPro" id="IPR001375">
    <property type="entry name" value="Peptidase_S9_cat"/>
</dbReference>
<evidence type="ECO:0000313" key="8">
    <source>
        <dbReference type="EMBL" id="SMX85150.1"/>
    </source>
</evidence>
<dbReference type="PANTHER" id="PTHR11757">
    <property type="entry name" value="PROTEASE FAMILY S9A OLIGOPEPTIDASE"/>
    <property type="match status" value="1"/>
</dbReference>
<accession>A0A2H1JCE1</accession>
<feature type="compositionally biased region" description="Low complexity" evidence="5">
    <location>
        <begin position="22"/>
        <end position="43"/>
    </location>
</feature>
<feature type="domain" description="Peptidase S9 prolyl oligopeptidase catalytic" evidence="6">
    <location>
        <begin position="574"/>
        <end position="787"/>
    </location>
</feature>
<evidence type="ECO:0000313" key="9">
    <source>
        <dbReference type="Proteomes" id="UP000234641"/>
    </source>
</evidence>
<dbReference type="InterPro" id="IPR023302">
    <property type="entry name" value="Pept_S9A_N"/>
</dbReference>
<dbReference type="Proteomes" id="UP000234641">
    <property type="component" value="Unassembled WGS sequence"/>
</dbReference>
<dbReference type="RefSeq" id="WP_101554949.1">
    <property type="nucleotide sequence ID" value="NZ_FXYY01000011.1"/>
</dbReference>
<protein>
    <submittedName>
        <fullName evidence="8">Oligopeptidase B. Serine peptidase. MEROPS family S09A</fullName>
        <ecNumber evidence="8">3.4.21.83</ecNumber>
    </submittedName>
</protein>
<dbReference type="InterPro" id="IPR002470">
    <property type="entry name" value="Peptidase_S9A"/>
</dbReference>